<evidence type="ECO:0000259" key="12">
    <source>
        <dbReference type="Pfam" id="PF07699"/>
    </source>
</evidence>
<evidence type="ECO:0000256" key="10">
    <source>
        <dbReference type="SAM" id="Phobius"/>
    </source>
</evidence>
<comment type="subcellular location">
    <subcellularLocation>
        <location evidence="1">Membrane</location>
        <topology evidence="1">Single-pass membrane protein</topology>
    </subcellularLocation>
</comment>
<dbReference type="PANTHER" id="PTHR27000">
    <property type="entry name" value="LEUCINE-RICH REPEAT RECEPTOR-LIKE PROTEIN KINASE FAMILY PROTEIN-RELATED"/>
    <property type="match status" value="1"/>
</dbReference>
<keyword evidence="14" id="KW-1185">Reference proteome</keyword>
<feature type="transmembrane region" description="Helical" evidence="10">
    <location>
        <begin position="1448"/>
        <end position="1472"/>
    </location>
</feature>
<evidence type="ECO:0000256" key="1">
    <source>
        <dbReference type="ARBA" id="ARBA00004167"/>
    </source>
</evidence>
<dbReference type="SUPFAM" id="SSF52058">
    <property type="entry name" value="L domain-like"/>
    <property type="match status" value="3"/>
</dbReference>
<organism evidence="13 14">
    <name type="scientific">Symbiodinium natans</name>
    <dbReference type="NCBI Taxonomy" id="878477"/>
    <lineage>
        <taxon>Eukaryota</taxon>
        <taxon>Sar</taxon>
        <taxon>Alveolata</taxon>
        <taxon>Dinophyceae</taxon>
        <taxon>Suessiales</taxon>
        <taxon>Symbiodiniaceae</taxon>
        <taxon>Symbiodinium</taxon>
    </lineage>
</organism>
<keyword evidence="9" id="KW-0325">Glycoprotein</keyword>
<evidence type="ECO:0000256" key="7">
    <source>
        <dbReference type="ARBA" id="ARBA00023136"/>
    </source>
</evidence>
<feature type="transmembrane region" description="Helical" evidence="10">
    <location>
        <begin position="1394"/>
        <end position="1413"/>
    </location>
</feature>
<dbReference type="Gene3D" id="3.80.10.10">
    <property type="entry name" value="Ribonuclease Inhibitor"/>
    <property type="match status" value="4"/>
</dbReference>
<evidence type="ECO:0000256" key="9">
    <source>
        <dbReference type="ARBA" id="ARBA00023180"/>
    </source>
</evidence>
<dbReference type="OrthoDB" id="19138at2759"/>
<feature type="chain" id="PRO_5032844142" evidence="11">
    <location>
        <begin position="23"/>
        <end position="1753"/>
    </location>
</feature>
<keyword evidence="5" id="KW-0677">Repeat</keyword>
<proteinExistence type="predicted"/>
<dbReference type="Proteomes" id="UP000604046">
    <property type="component" value="Unassembled WGS sequence"/>
</dbReference>
<evidence type="ECO:0000313" key="14">
    <source>
        <dbReference type="Proteomes" id="UP000604046"/>
    </source>
</evidence>
<accession>A0A812QM24</accession>
<evidence type="ECO:0000256" key="6">
    <source>
        <dbReference type="ARBA" id="ARBA00022989"/>
    </source>
</evidence>
<keyword evidence="2" id="KW-0433">Leucine-rich repeat</keyword>
<dbReference type="GO" id="GO:0016020">
    <property type="term" value="C:membrane"/>
    <property type="evidence" value="ECO:0007669"/>
    <property type="project" value="UniProtKB-SubCell"/>
</dbReference>
<feature type="transmembrane region" description="Helical" evidence="10">
    <location>
        <begin position="1362"/>
        <end position="1382"/>
    </location>
</feature>
<dbReference type="SMART" id="SM01411">
    <property type="entry name" value="Ephrin_rec_like"/>
    <property type="match status" value="2"/>
</dbReference>
<dbReference type="Pfam" id="PF07699">
    <property type="entry name" value="Ephrin_rec_like"/>
    <property type="match status" value="1"/>
</dbReference>
<keyword evidence="7 10" id="KW-0472">Membrane</keyword>
<keyword evidence="6 10" id="KW-1133">Transmembrane helix</keyword>
<feature type="transmembrane region" description="Helical" evidence="10">
    <location>
        <begin position="1641"/>
        <end position="1660"/>
    </location>
</feature>
<evidence type="ECO:0000313" key="13">
    <source>
        <dbReference type="EMBL" id="CAE7393736.1"/>
    </source>
</evidence>
<feature type="transmembrane region" description="Helical" evidence="10">
    <location>
        <begin position="1667"/>
        <end position="1687"/>
    </location>
</feature>
<comment type="caution">
    <text evidence="13">The sequence shown here is derived from an EMBL/GenBank/DDBJ whole genome shotgun (WGS) entry which is preliminary data.</text>
</comment>
<reference evidence="13" key="1">
    <citation type="submission" date="2021-02" db="EMBL/GenBank/DDBJ databases">
        <authorList>
            <person name="Dougan E. K."/>
            <person name="Rhodes N."/>
            <person name="Thang M."/>
            <person name="Chan C."/>
        </authorList>
    </citation>
    <scope>NUCLEOTIDE SEQUENCE</scope>
</reference>
<feature type="domain" description="Tyrosine-protein kinase ephrin type A/B receptor-like" evidence="12">
    <location>
        <begin position="1094"/>
        <end position="1136"/>
    </location>
</feature>
<evidence type="ECO:0000256" key="4">
    <source>
        <dbReference type="ARBA" id="ARBA00022729"/>
    </source>
</evidence>
<evidence type="ECO:0000256" key="11">
    <source>
        <dbReference type="SAM" id="SignalP"/>
    </source>
</evidence>
<evidence type="ECO:0000256" key="2">
    <source>
        <dbReference type="ARBA" id="ARBA00022614"/>
    </source>
</evidence>
<feature type="signal peptide" evidence="11">
    <location>
        <begin position="1"/>
        <end position="22"/>
    </location>
</feature>
<dbReference type="EMBL" id="CAJNDS010002254">
    <property type="protein sequence ID" value="CAE7393736.1"/>
    <property type="molecule type" value="Genomic_DNA"/>
</dbReference>
<dbReference type="PANTHER" id="PTHR27000:SF642">
    <property type="entry name" value="INACTIVE LEUCINE-RICH REPEAT RECEPTOR KINASE XIAO-RELATED"/>
    <property type="match status" value="1"/>
</dbReference>
<dbReference type="InterPro" id="IPR011641">
    <property type="entry name" value="Tyr-kin_ephrin_A/B_rcpt-like"/>
</dbReference>
<evidence type="ECO:0000256" key="3">
    <source>
        <dbReference type="ARBA" id="ARBA00022692"/>
    </source>
</evidence>
<evidence type="ECO:0000256" key="5">
    <source>
        <dbReference type="ARBA" id="ARBA00022737"/>
    </source>
</evidence>
<protein>
    <submittedName>
        <fullName evidence="13">RLP45 protein</fullName>
    </submittedName>
</protein>
<keyword evidence="3 10" id="KW-0812">Transmembrane</keyword>
<keyword evidence="4 11" id="KW-0732">Signal</keyword>
<dbReference type="InterPro" id="IPR032675">
    <property type="entry name" value="LRR_dom_sf"/>
</dbReference>
<sequence>MVPLQGLLLQLCFARTFLPAAAYRPAEQSIIERGETDVEDEVDKGLDDLLKEAKRGLSLLDTALAKESAQHENVERQASRPRWNPPDLRRPRQWAVKLKRLGCTSDEDAAGTVMFELGLGWLMSSNGACGTRGIKCAEKNRCQRVTEIDVSLNQEARLSTEFKKLTALKRLTIRGSQLQGDVKNLGGADLEVLSLKSTNVSGSINDLKLGSIHTIDLSDTKVHGNISALAGAKELQQVLLGHTLVSGSVAHLQGTKYLQLNFSHAGGIFGDVEALAKSLEKSPITSLDLDSTKVKGSICNMARLYELRALHLCDTRVSGDLVCFQSAIDDARRRFGYGYEPNLQKLCLSFTQVTGSITHLGRAAVWLRELHLSRTAVSGSFDGFFGYYVREGDSRPLPVLEVLDLSHTNVNGELRRIETIELRELNLKETKVAGRLEDWNDLQVHTLVTLVLSMTKIRGNISALQHAENLREVDLSDTDVAGQIGFWAMKWSRLETLNLSRTDVSGSVGAIQLFRKLRSVDLSFTKVKGRPSPHAISGKPGKSWLRQLRLERCHNINGELEDILAANPRLRTLDLSGTRVNGSMAMFGSAGGGLTEVRLANTRVNGDISSLRFLPKLQALDLSGSFVSGSLWVLRYLSGLRELRLANTNVHGDILATKSAAHLKILDLSGSGVVGSIAVLQHLRELICLVLSSAAVEGDVSILKHTVKLREAWLSGTLVWGDIAVFRSLRWVQAVNLKSLRVQGNVAAFQAAWDIDWLDCSNTTIAGTIDILSGKRKLQLLSLGMTKVHGKLSALANSTNLKELVLSNSEITGDISDLHALSQLRKADLSSTHVSGDIHILKKWTSIEEIYLSRTEVTGVLFNGWHGSCKDLRILELSETMVQLGPWNTAWSLDPGDPKNAMLPSITVLEVSKSPLNKRVEDLLLPLAATRLISLAADGCGLTGKVPSLVGMKGTVDGVSYTSWRSFLADSLQLISLSENHIQSCDGLPPSCRDLRLASNTEVLELAPGLIREAVANDISLDLRSTSIRSHEEAEELLTSDSPVSKLHQTNTTVEADVASGFACFGVTSSSLQVSPSRFFPTLCACIEGFDSWNATTRRCQKCNLHFYSDGFNKSCQQCPANSYTVYEGAISPHECHCRFGDLGTSQGGGYACGCKLGFALLGGTCVNCKDLNLDCDHADATVANARPYPGYARLGRGAAFKCLHPRQCLKEPSNASAQSRLGCAQGHEGPLCTQCRRNFFASSKECKPCRVVTWTSLTSSPPLAHAAICCILLATGAGLYSLWTRLPEVLSQQFQFQAAILLQLCQLWVVLSSFMEDEVEVPKAPPSLPELPYIRFLQLSLRDLKDALNLQCRYHGADVRFAAGLMAPVCPVFLMGCCVLLETALRGTGIRYFLKVLTAVFIGGASSCAALIKCQEVDGAGKRLESLAFSHLRPSLRCSQLLEAADILAVFSVCSVCYAILIPCFLLYMYARQHFVLRSGRLLFATAKGDGSVTIEYHSALASASTLQLLAAQDEALARRLIAASAAYMSVFRRGRMLVELHEGTAIIKPVEDQDDVGAVELEGDSSLKQSRSILYRSIVEMLVERSILKEVGTSDRVLFGARDLLFKYAACRNLWMEILLKIAAVALVSAVSIRDQTQALQLCLTITLSLAAATILAQPYAHPQVNALQSCCFMCLAIAAVGFRYSSEHAWLAWVNRAALVMPFVMSAGLALRPDSCASLAVRLWEELNAQIPALQEGKPISVTSEMLALL</sequence>
<name>A0A812QM24_9DINO</name>
<keyword evidence="8" id="KW-0675">Receptor</keyword>
<evidence type="ECO:0000256" key="8">
    <source>
        <dbReference type="ARBA" id="ARBA00023170"/>
    </source>
</evidence>
<gene>
    <name evidence="13" type="primary">RLP45</name>
    <name evidence="13" type="ORF">SNAT2548_LOCUS21453</name>
</gene>